<organism evidence="10 11">
    <name type="scientific">Raoultibacter massiliensis</name>
    <dbReference type="NCBI Taxonomy" id="1852371"/>
    <lineage>
        <taxon>Bacteria</taxon>
        <taxon>Bacillati</taxon>
        <taxon>Actinomycetota</taxon>
        <taxon>Coriobacteriia</taxon>
        <taxon>Eggerthellales</taxon>
        <taxon>Eggerthellaceae</taxon>
        <taxon>Raoultibacter</taxon>
    </lineage>
</organism>
<dbReference type="Pfam" id="PF02416">
    <property type="entry name" value="TatA_B_E"/>
    <property type="match status" value="1"/>
</dbReference>
<evidence type="ECO:0000256" key="6">
    <source>
        <dbReference type="ARBA" id="ARBA00022989"/>
    </source>
</evidence>
<dbReference type="Proteomes" id="UP001487305">
    <property type="component" value="Unassembled WGS sequence"/>
</dbReference>
<evidence type="ECO:0000256" key="2">
    <source>
        <dbReference type="ARBA" id="ARBA00022448"/>
    </source>
</evidence>
<evidence type="ECO:0000313" key="10">
    <source>
        <dbReference type="EMBL" id="MEQ3362988.1"/>
    </source>
</evidence>
<comment type="subcellular location">
    <subcellularLocation>
        <location evidence="1 9">Cell membrane</location>
        <topology evidence="1 9">Single-pass membrane protein</topology>
    </subcellularLocation>
</comment>
<dbReference type="Gene3D" id="1.20.5.3310">
    <property type="match status" value="1"/>
</dbReference>
<keyword evidence="7 9" id="KW-0811">Translocation</keyword>
<evidence type="ECO:0000313" key="11">
    <source>
        <dbReference type="Proteomes" id="UP001487305"/>
    </source>
</evidence>
<evidence type="ECO:0000256" key="7">
    <source>
        <dbReference type="ARBA" id="ARBA00023010"/>
    </source>
</evidence>
<comment type="subunit">
    <text evidence="9">The Tat system comprises two distinct complexes: a TatABC complex, containing multiple copies of TatA, TatB and TatC subunits, and a separate TatA complex, containing only TatA subunits. Substrates initially bind to the TatABC complex, which probably triggers association of the separate TatA complex to form the active translocon.</text>
</comment>
<comment type="similarity">
    <text evidence="9">Belongs to the TatA/E family.</text>
</comment>
<keyword evidence="3 9" id="KW-1003">Cell membrane</keyword>
<sequence>MKILGMGVPELLIILAVVLLIFGPKHLPKLGAAVGSTVKNLREGLGSDKKIEEAEDEIIEMEEEEELEEAPAKKTVKATTTKKVAAKKAVVAD</sequence>
<dbReference type="EMBL" id="JBBNOP010000006">
    <property type="protein sequence ID" value="MEQ3362988.1"/>
    <property type="molecule type" value="Genomic_DNA"/>
</dbReference>
<dbReference type="HAMAP" id="MF_00236">
    <property type="entry name" value="TatA_E"/>
    <property type="match status" value="1"/>
</dbReference>
<name>A0ABV1JDZ7_9ACTN</name>
<accession>A0ABV1JDZ7</accession>
<keyword evidence="4 9" id="KW-0812">Transmembrane</keyword>
<evidence type="ECO:0000256" key="1">
    <source>
        <dbReference type="ARBA" id="ARBA00004162"/>
    </source>
</evidence>
<keyword evidence="2 9" id="KW-0813">Transport</keyword>
<comment type="function">
    <text evidence="9">Part of the twin-arginine translocation (Tat) system that transports large folded proteins containing a characteristic twin-arginine motif in their signal peptide across membranes. TatA could form the protein-conducting channel of the Tat system.</text>
</comment>
<keyword evidence="11" id="KW-1185">Reference proteome</keyword>
<dbReference type="PANTHER" id="PTHR42982:SF1">
    <property type="entry name" value="SEC-INDEPENDENT PROTEIN TRANSLOCASE PROTEIN TATA"/>
    <property type="match status" value="1"/>
</dbReference>
<evidence type="ECO:0000256" key="5">
    <source>
        <dbReference type="ARBA" id="ARBA00022927"/>
    </source>
</evidence>
<proteinExistence type="inferred from homology"/>
<keyword evidence="5 9" id="KW-0653">Protein transport</keyword>
<evidence type="ECO:0000256" key="9">
    <source>
        <dbReference type="HAMAP-Rule" id="MF_00236"/>
    </source>
</evidence>
<protein>
    <recommendedName>
        <fullName evidence="9">Sec-independent protein translocase protein TatA</fullName>
    </recommendedName>
</protein>
<gene>
    <name evidence="9" type="primary">tatA</name>
    <name evidence="10" type="ORF">AAA083_08365</name>
</gene>
<comment type="caution">
    <text evidence="10">The sequence shown here is derived from an EMBL/GenBank/DDBJ whole genome shotgun (WGS) entry which is preliminary data.</text>
</comment>
<keyword evidence="6 9" id="KW-1133">Transmembrane helix</keyword>
<dbReference type="PRINTS" id="PR01506">
    <property type="entry name" value="TATBPROTEIN"/>
</dbReference>
<dbReference type="RefSeq" id="WP_102375777.1">
    <property type="nucleotide sequence ID" value="NZ_DBFADM010000022.1"/>
</dbReference>
<dbReference type="PANTHER" id="PTHR42982">
    <property type="entry name" value="SEC-INDEPENDENT PROTEIN TRANSLOCASE PROTEIN TATA"/>
    <property type="match status" value="1"/>
</dbReference>
<dbReference type="InterPro" id="IPR006312">
    <property type="entry name" value="TatA/E"/>
</dbReference>
<reference evidence="10 11" key="1">
    <citation type="submission" date="2024-04" db="EMBL/GenBank/DDBJ databases">
        <title>Human intestinal bacterial collection.</title>
        <authorList>
            <person name="Pauvert C."/>
            <person name="Hitch T.C.A."/>
            <person name="Clavel T."/>
        </authorList>
    </citation>
    <scope>NUCLEOTIDE SEQUENCE [LARGE SCALE GENOMIC DNA]</scope>
    <source>
        <strain evidence="10 11">CLA-KB-H42</strain>
    </source>
</reference>
<keyword evidence="8 9" id="KW-0472">Membrane</keyword>
<dbReference type="InterPro" id="IPR003369">
    <property type="entry name" value="TatA/B/E"/>
</dbReference>
<evidence type="ECO:0000256" key="3">
    <source>
        <dbReference type="ARBA" id="ARBA00022475"/>
    </source>
</evidence>
<evidence type="ECO:0000256" key="4">
    <source>
        <dbReference type="ARBA" id="ARBA00022692"/>
    </source>
</evidence>
<evidence type="ECO:0000256" key="8">
    <source>
        <dbReference type="ARBA" id="ARBA00023136"/>
    </source>
</evidence>